<evidence type="ECO:0000259" key="3">
    <source>
        <dbReference type="PROSITE" id="PS50255"/>
    </source>
</evidence>
<dbReference type="InterPro" id="IPR005018">
    <property type="entry name" value="DOMON_domain"/>
</dbReference>
<dbReference type="Pfam" id="PF03351">
    <property type="entry name" value="DOMON"/>
    <property type="match status" value="1"/>
</dbReference>
<keyword evidence="1" id="KW-0812">Transmembrane</keyword>
<evidence type="ECO:0000256" key="2">
    <source>
        <dbReference type="SAM" id="SignalP"/>
    </source>
</evidence>
<comment type="caution">
    <text evidence="5">The sequence shown here is derived from an EMBL/GenBank/DDBJ whole genome shotgun (WGS) entry which is preliminary data.</text>
</comment>
<feature type="transmembrane region" description="Helical" evidence="1">
    <location>
        <begin position="254"/>
        <end position="277"/>
    </location>
</feature>
<dbReference type="EMBL" id="CAMPGE010028795">
    <property type="protein sequence ID" value="CAI2386298.1"/>
    <property type="molecule type" value="Genomic_DNA"/>
</dbReference>
<dbReference type="Pfam" id="PF00173">
    <property type="entry name" value="Cyt-b5"/>
    <property type="match status" value="1"/>
</dbReference>
<feature type="signal peptide" evidence="2">
    <location>
        <begin position="1"/>
        <end position="18"/>
    </location>
</feature>
<accession>A0AAD1Y863</accession>
<dbReference type="SUPFAM" id="SSF55856">
    <property type="entry name" value="Cytochrome b5-like heme/steroid binding domain"/>
    <property type="match status" value="1"/>
</dbReference>
<dbReference type="Gene3D" id="3.10.120.10">
    <property type="entry name" value="Cytochrome b5-like heme/steroid binding domain"/>
    <property type="match status" value="1"/>
</dbReference>
<dbReference type="Gene3D" id="3.40.50.80">
    <property type="entry name" value="Nucleotide-binding domain of ferredoxin-NADP reductase (FNR) module"/>
    <property type="match status" value="1"/>
</dbReference>
<reference evidence="5" key="1">
    <citation type="submission" date="2023-07" db="EMBL/GenBank/DDBJ databases">
        <authorList>
            <consortium name="AG Swart"/>
            <person name="Singh M."/>
            <person name="Singh A."/>
            <person name="Seah K."/>
            <person name="Emmerich C."/>
        </authorList>
    </citation>
    <scope>NUCLEOTIDE SEQUENCE</scope>
    <source>
        <strain evidence="5">DP1</strain>
    </source>
</reference>
<feature type="domain" description="Cytochrome b5 heme-binding" evidence="3">
    <location>
        <begin position="359"/>
        <end position="445"/>
    </location>
</feature>
<dbReference type="SUPFAM" id="SSF52343">
    <property type="entry name" value="Ferredoxin reductase-like, C-terminal NADP-linked domain"/>
    <property type="match status" value="1"/>
</dbReference>
<feature type="domain" description="DOMON" evidence="4">
    <location>
        <begin position="26"/>
        <end position="145"/>
    </location>
</feature>
<dbReference type="Gene3D" id="1.20.120.1770">
    <property type="match status" value="1"/>
</dbReference>
<dbReference type="InterPro" id="IPR039261">
    <property type="entry name" value="FNR_nucleotide-bd"/>
</dbReference>
<feature type="transmembrane region" description="Helical" evidence="1">
    <location>
        <begin position="637"/>
        <end position="657"/>
    </location>
</feature>
<dbReference type="Proteomes" id="UP001295684">
    <property type="component" value="Unassembled WGS sequence"/>
</dbReference>
<feature type="transmembrane region" description="Helical" evidence="1">
    <location>
        <begin position="217"/>
        <end position="242"/>
    </location>
</feature>
<evidence type="ECO:0000259" key="4">
    <source>
        <dbReference type="PROSITE" id="PS50836"/>
    </source>
</evidence>
<dbReference type="AlphaFoldDB" id="A0AAD1Y863"/>
<evidence type="ECO:0008006" key="7">
    <source>
        <dbReference type="Google" id="ProtNLM"/>
    </source>
</evidence>
<organism evidence="5 6">
    <name type="scientific">Euplotes crassus</name>
    <dbReference type="NCBI Taxonomy" id="5936"/>
    <lineage>
        <taxon>Eukaryota</taxon>
        <taxon>Sar</taxon>
        <taxon>Alveolata</taxon>
        <taxon>Ciliophora</taxon>
        <taxon>Intramacronucleata</taxon>
        <taxon>Spirotrichea</taxon>
        <taxon>Hypotrichia</taxon>
        <taxon>Euplotida</taxon>
        <taxon>Euplotidae</taxon>
        <taxon>Moneuplotes</taxon>
    </lineage>
</organism>
<gene>
    <name evidence="5" type="ORF">ECRASSUSDP1_LOCUS27908</name>
</gene>
<protein>
    <recommendedName>
        <fullName evidence="7">Cytochrome b5 heme-binding domain-containing protein</fullName>
    </recommendedName>
</protein>
<keyword evidence="6" id="KW-1185">Reference proteome</keyword>
<dbReference type="PANTHER" id="PTHR47797:SF3">
    <property type="entry name" value="CYTOCHROME B561 DOMAIN-CONTAINING PROTEIN"/>
    <property type="match status" value="1"/>
</dbReference>
<keyword evidence="1" id="KW-0472">Membrane</keyword>
<dbReference type="PROSITE" id="PS50836">
    <property type="entry name" value="DOMON"/>
    <property type="match status" value="1"/>
</dbReference>
<evidence type="ECO:0000313" key="6">
    <source>
        <dbReference type="Proteomes" id="UP001295684"/>
    </source>
</evidence>
<keyword evidence="2" id="KW-0732">Signal</keyword>
<evidence type="ECO:0000313" key="5">
    <source>
        <dbReference type="EMBL" id="CAI2386298.1"/>
    </source>
</evidence>
<feature type="transmembrane region" description="Helical" evidence="1">
    <location>
        <begin position="297"/>
        <end position="316"/>
    </location>
</feature>
<dbReference type="CDD" id="cd08760">
    <property type="entry name" value="Cyt_b561_FRRS1_like"/>
    <property type="match status" value="1"/>
</dbReference>
<feature type="chain" id="PRO_5042277471" description="Cytochrome b5 heme-binding domain-containing protein" evidence="2">
    <location>
        <begin position="19"/>
        <end position="789"/>
    </location>
</feature>
<name>A0AAD1Y863_EUPCR</name>
<feature type="transmembrane region" description="Helical" evidence="1">
    <location>
        <begin position="183"/>
        <end position="205"/>
    </location>
</feature>
<dbReference type="PROSITE" id="PS50255">
    <property type="entry name" value="CYTOCHROME_B5_2"/>
    <property type="match status" value="1"/>
</dbReference>
<keyword evidence="1" id="KW-1133">Transmembrane helix</keyword>
<dbReference type="InterPro" id="IPR001199">
    <property type="entry name" value="Cyt_B5-like_heme/steroid-bd"/>
</dbReference>
<dbReference type="SMART" id="SM01117">
    <property type="entry name" value="Cyt-b5"/>
    <property type="match status" value="1"/>
</dbReference>
<feature type="transmembrane region" description="Helical" evidence="1">
    <location>
        <begin position="322"/>
        <end position="342"/>
    </location>
</feature>
<sequence>MKILSFISFFLYFGIALGGYSLKINDNIEVKASLDQTKENVIFDIIMPQNYYTAIGFGTSMSGAPIMVADATGENLTETPKIYDTYSEGYDIPKENMENWYKLLKADLQEKKWHLSIQRPLYIVREGRDETIKLGKKIDMIYAFKEGEYDYHGNNQRGFFYFVANPKTGAINFNQFESDSDTYYRAHGIMMYISWSILTFLSIVTGRYMKHFYNCRLIIHATSGLFITTNTGILVILALTTYNTGSIPQLAHRQIGIAVTALTLVQSIGGIFSNLILTSETISDIWSHRTRAFHRVLGYLLIMVSNYQVVTGLINYESSVLNLIYIHFAIYLMILFLLEMCYRWNSQSKNKGVLRKKNLREFTHSEVTRMVNNGKQLVLFNDYVLNISPFIEEHPGSTYVLIENLGKDIGKYFYGAYSMSPGVDPHTHSRYAADLMEEFVMGKLKITEVSNKQGNTLNYTVKDALKFSSEEKEENKGMGDLKPVAVKVNDNEFILMNRQEISKGVARVKLQNANCRVKKFYPGLSLSGKSWSLTSLQNHTSRYYTICNCMSTAIYDEYLTVINATLREEEYSRKYSSIEDYAEVTEDNIELIMKLYPESKDGITRQIFNSVPSDRYYIHGPVGNGLRLDRWNSKGSNLIFCGGTGILPFMDLFAFMARRILSEDAPSNALFPDEDFYHLSEKAKFVVYAYFTTREDAICLEILEAIENLYKKFKKGHIFKMNLIFTQEGGSKLEDDELVELLKDYKFANNGINKLFVCGPPRMNYQFQRLLPQIKGEEIGLAPGDIDIL</sequence>
<proteinExistence type="predicted"/>
<dbReference type="InterPro" id="IPR036400">
    <property type="entry name" value="Cyt_B5-like_heme/steroid_sf"/>
</dbReference>
<evidence type="ECO:0000256" key="1">
    <source>
        <dbReference type="SAM" id="Phobius"/>
    </source>
</evidence>
<dbReference type="PANTHER" id="PTHR47797">
    <property type="entry name" value="DEHYDROGENASE, PUTATIVE (AFU_ORTHOLOGUE AFUA_8G05805)-RELATED"/>
    <property type="match status" value="1"/>
</dbReference>